<dbReference type="PANTHER" id="PTHR30204:SF58">
    <property type="entry name" value="HTH-TYPE TRANSCRIPTIONAL REGULATOR YFMP"/>
    <property type="match status" value="1"/>
</dbReference>
<dbReference type="OrthoDB" id="3387956at2"/>
<proteinExistence type="predicted"/>
<dbReference type="PANTHER" id="PTHR30204">
    <property type="entry name" value="REDOX-CYCLING DRUG-SENSING TRANSCRIPTIONAL ACTIVATOR SOXR"/>
    <property type="match status" value="1"/>
</dbReference>
<dbReference type="InterPro" id="IPR009061">
    <property type="entry name" value="DNA-bd_dom_put_sf"/>
</dbReference>
<dbReference type="AlphaFoldDB" id="A0A4R6V4J5"/>
<keyword evidence="4" id="KW-1185">Reference proteome</keyword>
<dbReference type="Pfam" id="PF13411">
    <property type="entry name" value="MerR_1"/>
    <property type="match status" value="1"/>
</dbReference>
<dbReference type="PRINTS" id="PR00040">
    <property type="entry name" value="HTHMERR"/>
</dbReference>
<accession>A0A4R6V4J5</accession>
<dbReference type="GO" id="GO:0003700">
    <property type="term" value="F:DNA-binding transcription factor activity"/>
    <property type="evidence" value="ECO:0007669"/>
    <property type="project" value="InterPro"/>
</dbReference>
<keyword evidence="1" id="KW-0238">DNA-binding</keyword>
<protein>
    <submittedName>
        <fullName evidence="3">MerR family transcriptional regulator/heat shock protein HspR</fullName>
    </submittedName>
</protein>
<keyword evidence="3" id="KW-0346">Stress response</keyword>
<comment type="caution">
    <text evidence="3">The sequence shown here is derived from an EMBL/GenBank/DDBJ whole genome shotgun (WGS) entry which is preliminary data.</text>
</comment>
<name>A0A4R6V4J5_9ACTN</name>
<organism evidence="3 4">
    <name type="scientific">Actinorugispora endophytica</name>
    <dbReference type="NCBI Taxonomy" id="1605990"/>
    <lineage>
        <taxon>Bacteria</taxon>
        <taxon>Bacillati</taxon>
        <taxon>Actinomycetota</taxon>
        <taxon>Actinomycetes</taxon>
        <taxon>Streptosporangiales</taxon>
        <taxon>Nocardiopsidaceae</taxon>
        <taxon>Actinorugispora</taxon>
    </lineage>
</organism>
<dbReference type="EMBL" id="SNYN01000001">
    <property type="protein sequence ID" value="TDQ55251.1"/>
    <property type="molecule type" value="Genomic_DNA"/>
</dbReference>
<sequence>MTPDHPDPDRALYTISVAAQLAGVSPRTLRSYENLGLLAPTRTSGGTRLYSDNDIVRSRRVTALVDQGVNLAGVRRILDLQDENTRLREADTP</sequence>
<dbReference type="PROSITE" id="PS00552">
    <property type="entry name" value="HTH_MERR_1"/>
    <property type="match status" value="1"/>
</dbReference>
<dbReference type="PROSITE" id="PS50937">
    <property type="entry name" value="HTH_MERR_2"/>
    <property type="match status" value="1"/>
</dbReference>
<evidence type="ECO:0000313" key="4">
    <source>
        <dbReference type="Proteomes" id="UP000295281"/>
    </source>
</evidence>
<dbReference type="RefSeq" id="WP_133739801.1">
    <property type="nucleotide sequence ID" value="NZ_SNYN01000001.1"/>
</dbReference>
<evidence type="ECO:0000313" key="3">
    <source>
        <dbReference type="EMBL" id="TDQ55251.1"/>
    </source>
</evidence>
<dbReference type="InterPro" id="IPR047057">
    <property type="entry name" value="MerR_fam"/>
</dbReference>
<dbReference type="Proteomes" id="UP000295281">
    <property type="component" value="Unassembled WGS sequence"/>
</dbReference>
<dbReference type="Gene3D" id="1.10.1660.10">
    <property type="match status" value="1"/>
</dbReference>
<dbReference type="SMART" id="SM00422">
    <property type="entry name" value="HTH_MERR"/>
    <property type="match status" value="1"/>
</dbReference>
<reference evidence="3 4" key="1">
    <citation type="submission" date="2019-03" db="EMBL/GenBank/DDBJ databases">
        <title>Genomic Encyclopedia of Type Strains, Phase IV (KMG-IV): sequencing the most valuable type-strain genomes for metagenomic binning, comparative biology and taxonomic classification.</title>
        <authorList>
            <person name="Goeker M."/>
        </authorList>
    </citation>
    <scope>NUCLEOTIDE SEQUENCE [LARGE SCALE GENOMIC DNA]</scope>
    <source>
        <strain evidence="3 4">DSM 46770</strain>
    </source>
</reference>
<dbReference type="GO" id="GO:0003677">
    <property type="term" value="F:DNA binding"/>
    <property type="evidence" value="ECO:0007669"/>
    <property type="project" value="UniProtKB-KW"/>
</dbReference>
<evidence type="ECO:0000259" key="2">
    <source>
        <dbReference type="PROSITE" id="PS50937"/>
    </source>
</evidence>
<feature type="domain" description="HTH merR-type" evidence="2">
    <location>
        <begin position="12"/>
        <end position="80"/>
    </location>
</feature>
<dbReference type="InterPro" id="IPR000551">
    <property type="entry name" value="MerR-type_HTH_dom"/>
</dbReference>
<dbReference type="SUPFAM" id="SSF46955">
    <property type="entry name" value="Putative DNA-binding domain"/>
    <property type="match status" value="1"/>
</dbReference>
<evidence type="ECO:0000256" key="1">
    <source>
        <dbReference type="ARBA" id="ARBA00023125"/>
    </source>
</evidence>
<gene>
    <name evidence="3" type="ORF">EV190_101576</name>
</gene>